<dbReference type="KEGG" id="tae:TepiRe1_1691"/>
<dbReference type="InterPro" id="IPR002509">
    <property type="entry name" value="NODB_dom"/>
</dbReference>
<name>F4LWB2_TEPAE</name>
<keyword evidence="1" id="KW-0472">Membrane</keyword>
<dbReference type="Pfam" id="PF01522">
    <property type="entry name" value="Polysacc_deac_1"/>
    <property type="match status" value="1"/>
</dbReference>
<proteinExistence type="predicted"/>
<dbReference type="EMBL" id="HF563609">
    <property type="protein sequence ID" value="CCP26475.1"/>
    <property type="molecule type" value="Genomic_DNA"/>
</dbReference>
<dbReference type="PROSITE" id="PS51677">
    <property type="entry name" value="NODB"/>
    <property type="match status" value="1"/>
</dbReference>
<accession>F4LWB2</accession>
<keyword evidence="1" id="KW-0812">Transmembrane</keyword>
<dbReference type="HOGENOM" id="CLU_021264_0_2_9"/>
<dbReference type="OrthoDB" id="9806342at2"/>
<dbReference type="eggNOG" id="COG0726">
    <property type="taxonomic scope" value="Bacteria"/>
</dbReference>
<dbReference type="GO" id="GO:0016810">
    <property type="term" value="F:hydrolase activity, acting on carbon-nitrogen (but not peptide) bonds"/>
    <property type="evidence" value="ECO:0007669"/>
    <property type="project" value="InterPro"/>
</dbReference>
<reference evidence="4" key="1">
    <citation type="journal article" date="2013" name="Genome Announc.">
        <title>First genome sequence of a syntrophic acetate-oxidizing bacterium, Tepidanaerobacter acetatoxydans strain Re1.</title>
        <authorList>
            <person name="Manzoor S."/>
            <person name="Bongcam-Rudloff E."/>
            <person name="Schnurer A."/>
            <person name="Muller B."/>
        </authorList>
    </citation>
    <scope>NUCLEOTIDE SEQUENCE [LARGE SCALE GENOMIC DNA]</scope>
    <source>
        <strain evidence="4">Re1</strain>
    </source>
</reference>
<accession>L0RZM4</accession>
<keyword evidence="4" id="KW-1185">Reference proteome</keyword>
<dbReference type="InterPro" id="IPR011330">
    <property type="entry name" value="Glyco_hydro/deAcase_b/a-brl"/>
</dbReference>
<dbReference type="RefSeq" id="WP_013778633.1">
    <property type="nucleotide sequence ID" value="NC_015519.1"/>
</dbReference>
<dbReference type="SUPFAM" id="SSF88713">
    <property type="entry name" value="Glycoside hydrolase/deacetylase"/>
    <property type="match status" value="1"/>
</dbReference>
<dbReference type="Proteomes" id="UP000010802">
    <property type="component" value="Chromosome"/>
</dbReference>
<feature type="domain" description="NodB homology" evidence="2">
    <location>
        <begin position="59"/>
        <end position="236"/>
    </location>
</feature>
<dbReference type="GO" id="GO:0016020">
    <property type="term" value="C:membrane"/>
    <property type="evidence" value="ECO:0007669"/>
    <property type="project" value="TreeGrafter"/>
</dbReference>
<dbReference type="Gene3D" id="3.20.20.370">
    <property type="entry name" value="Glycoside hydrolase/deacetylase"/>
    <property type="match status" value="1"/>
</dbReference>
<dbReference type="CDD" id="cd10917">
    <property type="entry name" value="CE4_NodB_like_6s_7s"/>
    <property type="match status" value="1"/>
</dbReference>
<dbReference type="PATRIC" id="fig|1209989.3.peg.1944"/>
<feature type="transmembrane region" description="Helical" evidence="1">
    <location>
        <begin position="12"/>
        <end position="32"/>
    </location>
</feature>
<evidence type="ECO:0000313" key="4">
    <source>
        <dbReference type="Proteomes" id="UP000010802"/>
    </source>
</evidence>
<dbReference type="PANTHER" id="PTHR10587">
    <property type="entry name" value="GLYCOSYL TRANSFERASE-RELATED"/>
    <property type="match status" value="1"/>
</dbReference>
<protein>
    <submittedName>
        <fullName evidence="3">Polysaccharide deacetylase</fullName>
    </submittedName>
</protein>
<dbReference type="KEGG" id="tep:TepRe1_1570"/>
<evidence type="ECO:0000313" key="3">
    <source>
        <dbReference type="EMBL" id="CCP26475.1"/>
    </source>
</evidence>
<dbReference type="STRING" id="1209989.TepRe1_1570"/>
<dbReference type="AlphaFoldDB" id="F4LWB2"/>
<sequence>MGKIKRLYFSRISITRLICFLTLAVVIFANYYTFFPKAIAVFAGTDRLVPIYRVETQEKKVAISFDAAWGSDITPKLLEILKKNNIKTTFFLVKFWMDKYPDMTRRIAAEGHEIGNHSATHPNMGSLSKDEIVKEITETHNKIKELTGQNATLFRPPFGDYSNTLIATCNELGYYAIQWDVDSLDWKDLSANAIYERVINQVKPGSIVLFHNNGKHTKDALESIIKELNNQGYKIVPISELLIKGDYYIDKSSGEMKRGHM</sequence>
<dbReference type="PANTHER" id="PTHR10587:SF128">
    <property type="entry name" value="POLYSACCHARIDE DEACETYLASE PDAB-RELATED"/>
    <property type="match status" value="1"/>
</dbReference>
<evidence type="ECO:0000259" key="2">
    <source>
        <dbReference type="PROSITE" id="PS51677"/>
    </source>
</evidence>
<dbReference type="InterPro" id="IPR050248">
    <property type="entry name" value="Polysacc_deacetylase_ArnD"/>
</dbReference>
<evidence type="ECO:0000256" key="1">
    <source>
        <dbReference type="SAM" id="Phobius"/>
    </source>
</evidence>
<gene>
    <name evidence="3" type="ordered locus">TEPIRE1_1691</name>
</gene>
<organism evidence="3 4">
    <name type="scientific">Tepidanaerobacter acetatoxydans (strain DSM 21804 / JCM 16047 / Re1)</name>
    <dbReference type="NCBI Taxonomy" id="1209989"/>
    <lineage>
        <taxon>Bacteria</taxon>
        <taxon>Bacillati</taxon>
        <taxon>Bacillota</taxon>
        <taxon>Clostridia</taxon>
        <taxon>Thermosediminibacterales</taxon>
        <taxon>Tepidanaerobacteraceae</taxon>
        <taxon>Tepidanaerobacter</taxon>
    </lineage>
</organism>
<dbReference type="GO" id="GO:0005975">
    <property type="term" value="P:carbohydrate metabolic process"/>
    <property type="evidence" value="ECO:0007669"/>
    <property type="project" value="InterPro"/>
</dbReference>
<keyword evidence="1" id="KW-1133">Transmembrane helix</keyword>